<name>A0A438M0Y1_9ACTN</name>
<dbReference type="OrthoDB" id="3544265at2"/>
<accession>A0A438M0Y1</accession>
<gene>
    <name evidence="1" type="ORF">EDD27_1484</name>
</gene>
<evidence type="ECO:0000313" key="2">
    <source>
        <dbReference type="Proteomes" id="UP000284824"/>
    </source>
</evidence>
<sequence>MIIWVAWRDSAAARDELPVDAREAAVRLFAMQRVIRLRLEHNGEPAEPTDAVLAMRKALEAAVEEFINLSRKARGMRAPYQAARPPTLEPGTGAGPQLPGTAREWTAHLAEFTHQLEADGKLAYEHWHHRRLYDALVHAVAALGQAHPGGLDRLPRPWRRRQGARARADRHAGMRKEFDHHRIAAHDHGARAAKADSSFRLQ</sequence>
<dbReference type="AlphaFoldDB" id="A0A438M0Y1"/>
<evidence type="ECO:0000313" key="1">
    <source>
        <dbReference type="EMBL" id="RVX39138.1"/>
    </source>
</evidence>
<protein>
    <submittedName>
        <fullName evidence="1">Uncharacterized protein</fullName>
    </submittedName>
</protein>
<reference evidence="1 2" key="1">
    <citation type="submission" date="2019-01" db="EMBL/GenBank/DDBJ databases">
        <title>Sequencing the genomes of 1000 actinobacteria strains.</title>
        <authorList>
            <person name="Klenk H.-P."/>
        </authorList>
    </citation>
    <scope>NUCLEOTIDE SEQUENCE [LARGE SCALE GENOMIC DNA]</scope>
    <source>
        <strain evidence="1 2">DSM 43925</strain>
    </source>
</reference>
<organism evidence="1 2">
    <name type="scientific">Nonomuraea polychroma</name>
    <dbReference type="NCBI Taxonomy" id="46176"/>
    <lineage>
        <taxon>Bacteria</taxon>
        <taxon>Bacillati</taxon>
        <taxon>Actinomycetota</taxon>
        <taxon>Actinomycetes</taxon>
        <taxon>Streptosporangiales</taxon>
        <taxon>Streptosporangiaceae</taxon>
        <taxon>Nonomuraea</taxon>
    </lineage>
</organism>
<comment type="caution">
    <text evidence="1">The sequence shown here is derived from an EMBL/GenBank/DDBJ whole genome shotgun (WGS) entry which is preliminary data.</text>
</comment>
<proteinExistence type="predicted"/>
<dbReference type="RefSeq" id="WP_127931676.1">
    <property type="nucleotide sequence ID" value="NZ_SAUN01000001.1"/>
</dbReference>
<keyword evidence="2" id="KW-1185">Reference proteome</keyword>
<dbReference type="EMBL" id="SAUN01000001">
    <property type="protein sequence ID" value="RVX39138.1"/>
    <property type="molecule type" value="Genomic_DNA"/>
</dbReference>
<dbReference type="Proteomes" id="UP000284824">
    <property type="component" value="Unassembled WGS sequence"/>
</dbReference>